<name>A0A1L7NJA4_PSEPU</name>
<feature type="domain" description="Glutamate/phenylalanine/leucine/valine/L-tryptophan dehydrogenase C-terminal" evidence="8">
    <location>
        <begin position="143"/>
        <end position="344"/>
    </location>
</feature>
<dbReference type="PANTHER" id="PTHR42722">
    <property type="entry name" value="LEUCINE DEHYDROGENASE"/>
    <property type="match status" value="1"/>
</dbReference>
<evidence type="ECO:0000256" key="1">
    <source>
        <dbReference type="ARBA" id="ARBA00003868"/>
    </source>
</evidence>
<evidence type="ECO:0000259" key="8">
    <source>
        <dbReference type="SMART" id="SM00839"/>
    </source>
</evidence>
<evidence type="ECO:0000313" key="10">
    <source>
        <dbReference type="Proteomes" id="UP000218731"/>
    </source>
</evidence>
<comment type="function">
    <text evidence="1">Catalyzes the reversible oxidative deamination of glutamate to alpha-ketoglutarate and ammonia.</text>
</comment>
<dbReference type="PROSITE" id="PS00074">
    <property type="entry name" value="GLFV_DEHYDROGENASE"/>
    <property type="match status" value="1"/>
</dbReference>
<dbReference type="InterPro" id="IPR006097">
    <property type="entry name" value="Glu/Leu/Phe/Val/Trp_DH_dimer"/>
</dbReference>
<dbReference type="InterPro" id="IPR016211">
    <property type="entry name" value="Glu/Phe/Leu/Val/Trp_DH_bac/arc"/>
</dbReference>
<keyword evidence="6" id="KW-0547">Nucleotide-binding</keyword>
<dbReference type="PANTHER" id="PTHR42722:SF1">
    <property type="entry name" value="VALINE DEHYDROGENASE"/>
    <property type="match status" value="1"/>
</dbReference>
<evidence type="ECO:0000256" key="3">
    <source>
        <dbReference type="ARBA" id="ARBA00023002"/>
    </source>
</evidence>
<dbReference type="SMART" id="SM00839">
    <property type="entry name" value="ELFV_dehydrog"/>
    <property type="match status" value="1"/>
</dbReference>
<evidence type="ECO:0000256" key="6">
    <source>
        <dbReference type="PIRSR" id="PIRSR000188-2"/>
    </source>
</evidence>
<dbReference type="Pfam" id="PF02812">
    <property type="entry name" value="ELFV_dehydrog_N"/>
    <property type="match status" value="1"/>
</dbReference>
<dbReference type="GO" id="GO:0016639">
    <property type="term" value="F:oxidoreductase activity, acting on the CH-NH2 group of donors, NAD or NADP as acceptor"/>
    <property type="evidence" value="ECO:0007669"/>
    <property type="project" value="InterPro"/>
</dbReference>
<evidence type="ECO:0000256" key="5">
    <source>
        <dbReference type="PIRSR" id="PIRSR000188-1"/>
    </source>
</evidence>
<evidence type="ECO:0000256" key="2">
    <source>
        <dbReference type="ARBA" id="ARBA00006382"/>
    </source>
</evidence>
<dbReference type="GO" id="GO:0000166">
    <property type="term" value="F:nucleotide binding"/>
    <property type="evidence" value="ECO:0007669"/>
    <property type="project" value="UniProtKB-KW"/>
</dbReference>
<evidence type="ECO:0000256" key="4">
    <source>
        <dbReference type="ARBA" id="ARBA00023027"/>
    </source>
</evidence>
<dbReference type="InterPro" id="IPR046346">
    <property type="entry name" value="Aminoacid_DH-like_N_sf"/>
</dbReference>
<keyword evidence="3 7" id="KW-0560">Oxidoreductase</keyword>
<dbReference type="Proteomes" id="UP000218731">
    <property type="component" value="Chromosome 1"/>
</dbReference>
<reference evidence="9 10" key="1">
    <citation type="submission" date="2015-11" db="EMBL/GenBank/DDBJ databases">
        <title>Complete genome sequencing of a biphenyl-degrading bacterium, Pseudomonas putida KF715 (=NBRC110667).</title>
        <authorList>
            <person name="Suenaga H."/>
            <person name="Fujihara N."/>
            <person name="Watanabe T."/>
            <person name="Hirose J."/>
            <person name="Kimura N."/>
            <person name="Yamazoe A."/>
            <person name="Hosoyama A."/>
            <person name="Shimodaira J."/>
            <person name="Furukawa K."/>
        </authorList>
    </citation>
    <scope>NUCLEOTIDE SEQUENCE [LARGE SCALE GENOMIC DNA]</scope>
    <source>
        <strain evidence="9 10">KF715</strain>
    </source>
</reference>
<organism evidence="9 10">
    <name type="scientific">Pseudomonas putida</name>
    <name type="common">Arthrobacter siderocapsulatus</name>
    <dbReference type="NCBI Taxonomy" id="303"/>
    <lineage>
        <taxon>Bacteria</taxon>
        <taxon>Pseudomonadati</taxon>
        <taxon>Pseudomonadota</taxon>
        <taxon>Gammaproteobacteria</taxon>
        <taxon>Pseudomonadales</taxon>
        <taxon>Pseudomonadaceae</taxon>
        <taxon>Pseudomonas</taxon>
    </lineage>
</organism>
<proteinExistence type="inferred from homology"/>
<protein>
    <submittedName>
        <fullName evidence="9">Amino acid dehydrogenase</fullName>
    </submittedName>
</protein>
<sequence length="344" mass="36284">MGSLSMFALMQSTRTQSLHLFNDPPTGLKAVVAIHSEQLGPAMGGCRYLPYADDESAMTDAIRLAQGMSYKAALAGLPLGGGKAVIMRNPHVENRAALFEAFGRFIDTLHGRFIIAVDSGTSTLDMDCIAQSTPHVTSTTASGDPSPHAAMGVFAGIRATTSFRLGSDDLRGLRVAVQGLGNVGYALAEQLHAVGAELLVSDLDPGRVRLAMEQFDAKPVTNDALISTPCDIFAPCGVGPVLNGQSVMQLRCAAVAGAANNQLTTLQVADQLESRGILYAPDYVINAGGLIYVALTHRGEDLGTITAHLARIPSRLTEVFGHAQAEKRSPARVAQMLAERLLYG</sequence>
<dbReference type="PRINTS" id="PR00082">
    <property type="entry name" value="GLFDHDRGNASE"/>
</dbReference>
<dbReference type="Gene3D" id="3.40.50.10860">
    <property type="entry name" value="Leucine Dehydrogenase, chain A, domain 1"/>
    <property type="match status" value="1"/>
</dbReference>
<dbReference type="InterPro" id="IPR006095">
    <property type="entry name" value="Glu/Leu/Phe/Val/Trp_DH"/>
</dbReference>
<dbReference type="SUPFAM" id="SSF51735">
    <property type="entry name" value="NAD(P)-binding Rossmann-fold domains"/>
    <property type="match status" value="1"/>
</dbReference>
<dbReference type="Gene3D" id="3.40.50.720">
    <property type="entry name" value="NAD(P)-binding Rossmann-like Domain"/>
    <property type="match status" value="1"/>
</dbReference>
<dbReference type="Pfam" id="PF00208">
    <property type="entry name" value="ELFV_dehydrog"/>
    <property type="match status" value="1"/>
</dbReference>
<dbReference type="InterPro" id="IPR006096">
    <property type="entry name" value="Glu/Leu/Phe/Val/Trp_DH_C"/>
</dbReference>
<dbReference type="InterPro" id="IPR033524">
    <property type="entry name" value="Glu/Leu/Phe/Val_DH_AS"/>
</dbReference>
<evidence type="ECO:0000256" key="7">
    <source>
        <dbReference type="RuleBase" id="RU004417"/>
    </source>
</evidence>
<dbReference type="AlphaFoldDB" id="A0A1L7NJA4"/>
<gene>
    <name evidence="9" type="ORF">KF715C_ch49930</name>
</gene>
<dbReference type="InterPro" id="IPR036291">
    <property type="entry name" value="NAD(P)-bd_dom_sf"/>
</dbReference>
<evidence type="ECO:0000313" key="9">
    <source>
        <dbReference type="EMBL" id="BAW25566.1"/>
    </source>
</evidence>
<keyword evidence="4 6" id="KW-0520">NAD</keyword>
<accession>A0A1L7NJA4</accession>
<dbReference type="PIRSF" id="PIRSF000188">
    <property type="entry name" value="Phe_leu_dh"/>
    <property type="match status" value="1"/>
</dbReference>
<dbReference type="CDD" id="cd01075">
    <property type="entry name" value="NAD_bind_Leu_Phe_Val_DH"/>
    <property type="match status" value="1"/>
</dbReference>
<dbReference type="GO" id="GO:0006520">
    <property type="term" value="P:amino acid metabolic process"/>
    <property type="evidence" value="ECO:0007669"/>
    <property type="project" value="InterPro"/>
</dbReference>
<feature type="active site" description="Proton donor/acceptor" evidence="5">
    <location>
        <position position="83"/>
    </location>
</feature>
<dbReference type="SUPFAM" id="SSF53223">
    <property type="entry name" value="Aminoacid dehydrogenase-like, N-terminal domain"/>
    <property type="match status" value="1"/>
</dbReference>
<feature type="binding site" evidence="6">
    <location>
        <begin position="179"/>
        <end position="184"/>
    </location>
    <ligand>
        <name>NAD(+)</name>
        <dbReference type="ChEBI" id="CHEBI:57540"/>
    </ligand>
</feature>
<comment type="similarity">
    <text evidence="2 7">Belongs to the Glu/Leu/Phe/Val dehydrogenases family.</text>
</comment>
<dbReference type="EMBL" id="AP015029">
    <property type="protein sequence ID" value="BAW25566.1"/>
    <property type="molecule type" value="Genomic_DNA"/>
</dbReference>